<evidence type="ECO:0000256" key="4">
    <source>
        <dbReference type="ARBA" id="ARBA00022638"/>
    </source>
</evidence>
<dbReference type="InterPro" id="IPR023346">
    <property type="entry name" value="Lysozyme-like_dom_sf"/>
</dbReference>
<evidence type="ECO:0000256" key="11">
    <source>
        <dbReference type="RuleBase" id="RU003788"/>
    </source>
</evidence>
<dbReference type="InterPro" id="IPR034690">
    <property type="entry name" value="Endolysin_T4_type"/>
</dbReference>
<reference evidence="12 13" key="2">
    <citation type="journal article" date="2015" name="Virus Genes">
        <title>Genome sequencing and analysis of an Escherichia coli phage vB_EcoM-ep3 with a novel lysin, Lysep3.</title>
        <authorList>
            <person name="Lv M."/>
            <person name="Wang S."/>
            <person name="Yan G."/>
            <person name="Sun C."/>
            <person name="Feng X."/>
            <person name="Gu J."/>
            <person name="Han W."/>
            <person name="Lei L."/>
        </authorList>
    </citation>
    <scope>NUCLEOTIDE SEQUENCE [LARGE SCALE GENOMIC DNA]</scope>
</reference>
<dbReference type="GO" id="GO:0003796">
    <property type="term" value="F:lysozyme activity"/>
    <property type="evidence" value="ECO:0007669"/>
    <property type="project" value="UniProtKB-UniRule"/>
</dbReference>
<dbReference type="GO" id="GO:0009253">
    <property type="term" value="P:peptidoglycan catabolic process"/>
    <property type="evidence" value="ECO:0007669"/>
    <property type="project" value="UniProtKB-UniRule"/>
</dbReference>
<name>A0A088FRS5_9CAUD</name>
<dbReference type="OrthoDB" id="18172at10239"/>
<evidence type="ECO:0000256" key="10">
    <source>
        <dbReference type="HAMAP-Rule" id="MF_04110"/>
    </source>
</evidence>
<comment type="function">
    <text evidence="10">Endolysin with lysozyme activity that degrades host peptidoglycans and participates with the holin and spanin proteins in the sequential events which lead to the programmed host cell lysis releasing the mature viral particles. Once the holin has permeabilized the host cell membrane, the endolysin can reach the periplasm and break down the peptidoglycan layer.</text>
</comment>
<dbReference type="InterPro" id="IPR002196">
    <property type="entry name" value="Glyco_hydro_24"/>
</dbReference>
<dbReference type="InterPro" id="IPR033907">
    <property type="entry name" value="Endolysin_autolysin"/>
</dbReference>
<dbReference type="GO" id="GO:0044659">
    <property type="term" value="P:viral release from host cell by cytolysis"/>
    <property type="evidence" value="ECO:0007669"/>
    <property type="project" value="UniProtKB-UniRule"/>
</dbReference>
<dbReference type="RefSeq" id="YP_009100017.1">
    <property type="nucleotide sequence ID" value="NC_025430.1"/>
</dbReference>
<evidence type="ECO:0000313" key="13">
    <source>
        <dbReference type="Proteomes" id="UP000029362"/>
    </source>
</evidence>
<comment type="subcellular location">
    <subcellularLocation>
        <location evidence="10">Host cytoplasm</location>
    </subcellularLocation>
    <text evidence="10">The endolysin is cytoplasmic, but can reach the periplasmic space with the help of the holins which disrupt the host cell membrane.</text>
</comment>
<protein>
    <recommendedName>
        <fullName evidence="10">Endolysin</fullName>
        <ecNumber evidence="10">3.2.1.17</ecNumber>
    </recommendedName>
    <alternativeName>
        <fullName evidence="10">Lysis protein</fullName>
    </alternativeName>
    <alternativeName>
        <fullName evidence="10">Lysozyme</fullName>
    </alternativeName>
    <alternativeName>
        <fullName evidence="10">Muramidase</fullName>
    </alternativeName>
</protein>
<dbReference type="GO" id="GO:0042742">
    <property type="term" value="P:defense response to bacterium"/>
    <property type="evidence" value="ECO:0007669"/>
    <property type="project" value="UniProtKB-KW"/>
</dbReference>
<keyword evidence="7 10" id="KW-0578">Host cell lysis by virus</keyword>
<proteinExistence type="inferred from homology"/>
<evidence type="ECO:0000256" key="6">
    <source>
        <dbReference type="ARBA" id="ARBA00022852"/>
    </source>
</evidence>
<keyword evidence="5 10" id="KW-0378">Hydrolase</keyword>
<feature type="active site" description="Proton donor/acceptor" evidence="10">
    <location>
        <position position="24"/>
    </location>
</feature>
<dbReference type="Gene3D" id="1.10.530.40">
    <property type="match status" value="1"/>
</dbReference>
<dbReference type="HAMAP" id="MF_04110">
    <property type="entry name" value="ENDOLYSIN_T4"/>
    <property type="match status" value="1"/>
</dbReference>
<organism evidence="12 13">
    <name type="scientific">Escherichia phage vB_EcoM-ep3</name>
    <dbReference type="NCBI Taxonomy" id="1541883"/>
    <lineage>
        <taxon>Viruses</taxon>
        <taxon>Duplodnaviria</taxon>
        <taxon>Heunggongvirae</taxon>
        <taxon>Uroviricota</taxon>
        <taxon>Caudoviricetes</taxon>
        <taxon>Iiscvirinae</taxon>
        <taxon>Jilinvirus</taxon>
        <taxon>Jilinvirus ep3</taxon>
    </lineage>
</organism>
<dbReference type="PANTHER" id="PTHR38107">
    <property type="match status" value="1"/>
</dbReference>
<dbReference type="KEGG" id="vg:22112958"/>
<feature type="active site" description="Proton donor/acceptor" evidence="10">
    <location>
        <position position="15"/>
    </location>
</feature>
<gene>
    <name evidence="12" type="ORF">ep3_0024</name>
</gene>
<evidence type="ECO:0000256" key="7">
    <source>
        <dbReference type="ARBA" id="ARBA00023142"/>
    </source>
</evidence>
<comment type="catalytic activity">
    <reaction evidence="1 10 11">
        <text>Hydrolysis of (1-&gt;4)-beta-linkages between N-acetylmuramic acid and N-acetyl-D-glucosamine residues in a peptidoglycan and between N-acetyl-D-glucosamine residues in chitodextrins.</text>
        <dbReference type="EC" id="3.2.1.17"/>
    </reaction>
</comment>
<accession>A0A088FRS5</accession>
<dbReference type="InterPro" id="IPR051018">
    <property type="entry name" value="Bacteriophage_GH24"/>
</dbReference>
<dbReference type="CDD" id="cd00737">
    <property type="entry name" value="lyz_endolysin_autolysin"/>
    <property type="match status" value="1"/>
</dbReference>
<dbReference type="Pfam" id="PF00959">
    <property type="entry name" value="Phage_lysozyme"/>
    <property type="match status" value="1"/>
</dbReference>
<dbReference type="EMBL" id="KM360178">
    <property type="protein sequence ID" value="AIM50552.1"/>
    <property type="molecule type" value="Genomic_DNA"/>
</dbReference>
<keyword evidence="13" id="KW-1185">Reference proteome</keyword>
<dbReference type="SMR" id="A0A088FRS5"/>
<reference evidence="13" key="1">
    <citation type="submission" date="2014-12" db="EMBL/GenBank/DDBJ databases">
        <authorList>
            <person name="Lv M."/>
            <person name="Lei L."/>
        </authorList>
    </citation>
    <scope>NUCLEOTIDE SEQUENCE [LARGE SCALE GENOMIC DNA]</scope>
</reference>
<keyword evidence="8 10" id="KW-1035">Host cytoplasm</keyword>
<dbReference type="SUPFAM" id="SSF53955">
    <property type="entry name" value="Lysozyme-like"/>
    <property type="match status" value="1"/>
</dbReference>
<evidence type="ECO:0000256" key="3">
    <source>
        <dbReference type="ARBA" id="ARBA00022612"/>
    </source>
</evidence>
<evidence type="ECO:0000313" key="12">
    <source>
        <dbReference type="EMBL" id="AIM50552.1"/>
    </source>
</evidence>
<keyword evidence="3 10" id="KW-1188">Viral release from host cell</keyword>
<dbReference type="InterPro" id="IPR023347">
    <property type="entry name" value="Lysozyme_dom_sf"/>
</dbReference>
<keyword evidence="6 10" id="KW-0204">Cytolysis</keyword>
<keyword evidence="2 10" id="KW-0929">Antimicrobial</keyword>
<keyword evidence="9 10" id="KW-0326">Glycosidase</keyword>
<dbReference type="PANTHER" id="PTHR38107:SF3">
    <property type="entry name" value="LYSOZYME RRRD-RELATED"/>
    <property type="match status" value="1"/>
</dbReference>
<dbReference type="GeneID" id="22112958"/>
<dbReference type="GO" id="GO:0016998">
    <property type="term" value="P:cell wall macromolecule catabolic process"/>
    <property type="evidence" value="ECO:0007669"/>
    <property type="project" value="InterPro"/>
</dbReference>
<dbReference type="GO" id="GO:0030430">
    <property type="term" value="C:host cell cytoplasm"/>
    <property type="evidence" value="ECO:0007669"/>
    <property type="project" value="UniProtKB-SubCell"/>
</dbReference>
<evidence type="ECO:0000256" key="5">
    <source>
        <dbReference type="ARBA" id="ARBA00022801"/>
    </source>
</evidence>
<evidence type="ECO:0000256" key="1">
    <source>
        <dbReference type="ARBA" id="ARBA00000632"/>
    </source>
</evidence>
<dbReference type="Proteomes" id="UP000029362">
    <property type="component" value="Segment"/>
</dbReference>
<evidence type="ECO:0000256" key="8">
    <source>
        <dbReference type="ARBA" id="ARBA00023200"/>
    </source>
</evidence>
<evidence type="ECO:0000256" key="2">
    <source>
        <dbReference type="ARBA" id="ARBA00022529"/>
    </source>
</evidence>
<sequence length="159" mass="17072">MKISSNGLAVLKYFENCHLKAYPDPATGGAPWTIGWGHTGPEVKRGLVWTQKQADDALVADLARFERAVSAAVRVPLNQGQFDALVSFTYNLGEGNLKSSTLLKMVNAGNFAGAAEQFKRWNKANGKTMRGLTRRRAAEQCLFLGMGGASAIERGVAAA</sequence>
<comment type="similarity">
    <text evidence="10 11">Belongs to the glycosyl hydrolase 24 family.</text>
</comment>
<evidence type="ECO:0000256" key="9">
    <source>
        <dbReference type="ARBA" id="ARBA00023295"/>
    </source>
</evidence>
<keyword evidence="4 10" id="KW-0081">Bacteriolytic enzyme</keyword>
<dbReference type="EC" id="3.2.1.17" evidence="10"/>